<dbReference type="Proteomes" id="UP001221757">
    <property type="component" value="Unassembled WGS sequence"/>
</dbReference>
<protein>
    <submittedName>
        <fullName evidence="2">Uncharacterized protein</fullName>
    </submittedName>
</protein>
<evidence type="ECO:0000313" key="2">
    <source>
        <dbReference type="EMBL" id="KAJ7666536.1"/>
    </source>
</evidence>
<feature type="compositionally biased region" description="Basic and acidic residues" evidence="1">
    <location>
        <begin position="55"/>
        <end position="64"/>
    </location>
</feature>
<accession>A0AAD7CWI7</accession>
<feature type="region of interest" description="Disordered" evidence="1">
    <location>
        <begin position="1"/>
        <end position="70"/>
    </location>
</feature>
<gene>
    <name evidence="2" type="ORF">B0H17DRAFT_261976</name>
</gene>
<feature type="region of interest" description="Disordered" evidence="1">
    <location>
        <begin position="181"/>
        <end position="201"/>
    </location>
</feature>
<reference evidence="2" key="1">
    <citation type="submission" date="2023-03" db="EMBL/GenBank/DDBJ databases">
        <title>Massive genome expansion in bonnet fungi (Mycena s.s.) driven by repeated elements and novel gene families across ecological guilds.</title>
        <authorList>
            <consortium name="Lawrence Berkeley National Laboratory"/>
            <person name="Harder C.B."/>
            <person name="Miyauchi S."/>
            <person name="Viragh M."/>
            <person name="Kuo A."/>
            <person name="Thoen E."/>
            <person name="Andreopoulos B."/>
            <person name="Lu D."/>
            <person name="Skrede I."/>
            <person name="Drula E."/>
            <person name="Henrissat B."/>
            <person name="Morin E."/>
            <person name="Kohler A."/>
            <person name="Barry K."/>
            <person name="LaButti K."/>
            <person name="Morin E."/>
            <person name="Salamov A."/>
            <person name="Lipzen A."/>
            <person name="Mereny Z."/>
            <person name="Hegedus B."/>
            <person name="Baldrian P."/>
            <person name="Stursova M."/>
            <person name="Weitz H."/>
            <person name="Taylor A."/>
            <person name="Grigoriev I.V."/>
            <person name="Nagy L.G."/>
            <person name="Martin F."/>
            <person name="Kauserud H."/>
        </authorList>
    </citation>
    <scope>NUCLEOTIDE SEQUENCE</scope>
    <source>
        <strain evidence="2">CBHHK067</strain>
    </source>
</reference>
<feature type="compositionally biased region" description="Polar residues" evidence="1">
    <location>
        <begin position="183"/>
        <end position="201"/>
    </location>
</feature>
<evidence type="ECO:0000256" key="1">
    <source>
        <dbReference type="SAM" id="MobiDB-lite"/>
    </source>
</evidence>
<keyword evidence="3" id="KW-1185">Reference proteome</keyword>
<dbReference type="AlphaFoldDB" id="A0AAD7CWI7"/>
<evidence type="ECO:0000313" key="3">
    <source>
        <dbReference type="Proteomes" id="UP001221757"/>
    </source>
</evidence>
<feature type="compositionally biased region" description="Basic and acidic residues" evidence="1">
    <location>
        <begin position="1"/>
        <end position="12"/>
    </location>
</feature>
<feature type="compositionally biased region" description="Pro residues" evidence="1">
    <location>
        <begin position="43"/>
        <end position="53"/>
    </location>
</feature>
<dbReference type="EMBL" id="JARKIE010000208">
    <property type="protein sequence ID" value="KAJ7666536.1"/>
    <property type="molecule type" value="Genomic_DNA"/>
</dbReference>
<comment type="caution">
    <text evidence="2">The sequence shown here is derived from an EMBL/GenBank/DDBJ whole genome shotgun (WGS) entry which is preliminary data.</text>
</comment>
<organism evidence="2 3">
    <name type="scientific">Mycena rosella</name>
    <name type="common">Pink bonnet</name>
    <name type="synonym">Agaricus rosellus</name>
    <dbReference type="NCBI Taxonomy" id="1033263"/>
    <lineage>
        <taxon>Eukaryota</taxon>
        <taxon>Fungi</taxon>
        <taxon>Dikarya</taxon>
        <taxon>Basidiomycota</taxon>
        <taxon>Agaricomycotina</taxon>
        <taxon>Agaricomycetes</taxon>
        <taxon>Agaricomycetidae</taxon>
        <taxon>Agaricales</taxon>
        <taxon>Marasmiineae</taxon>
        <taxon>Mycenaceae</taxon>
        <taxon>Mycena</taxon>
    </lineage>
</organism>
<sequence>MDVRRRGMDRRGSGSPDASPPRHPSTTLALRAGAADDGEHHTSPPPPSTPLPRGPRREDQDVRPTGRLAPHAAVRGRFDAADAGLRADALRAGRIGCAAFRAGVDFGVRGIIVVVLRRRLPVSLSFPRRWPRRTMPARHPTHPVSCFSSLTTTRRRGTTLLWYTRFQPFLLHHAPRAHASQAPHFSSAPNALGTANHNFGP</sequence>
<proteinExistence type="predicted"/>
<name>A0AAD7CWI7_MYCRO</name>